<sequence>MHKIIYSENAVQDFEHIVFDLTEYAGFSSAITIFEDIKQAIEVLAYMPLMGVAGSVEGTREIYVRGYRIVYRVSSTEIQISTIIHCKRLYPNFFSNHAFF</sequence>
<dbReference type="EMBL" id="AEJM01000036">
    <property type="protein sequence ID" value="EGY33069.1"/>
    <property type="molecule type" value="Genomic_DNA"/>
</dbReference>
<organism evidence="3 4">
    <name type="scientific">Aggregatibacter actinomycetemcomitans serotype e str. SC1083</name>
    <dbReference type="NCBI Taxonomy" id="907488"/>
    <lineage>
        <taxon>Bacteria</taxon>
        <taxon>Pseudomonadati</taxon>
        <taxon>Pseudomonadota</taxon>
        <taxon>Gammaproteobacteria</taxon>
        <taxon>Pasteurellales</taxon>
        <taxon>Pasteurellaceae</taxon>
        <taxon>Aggregatibacter</taxon>
    </lineage>
</organism>
<comment type="caution">
    <text evidence="3">The sequence shown here is derived from an EMBL/GenBank/DDBJ whole genome shotgun (WGS) entry which is preliminary data.</text>
</comment>
<dbReference type="Proteomes" id="UP000005508">
    <property type="component" value="Unassembled WGS sequence"/>
</dbReference>
<dbReference type="Gene3D" id="3.30.2310.20">
    <property type="entry name" value="RelE-like"/>
    <property type="match status" value="1"/>
</dbReference>
<dbReference type="PATRIC" id="fig|907488.3.peg.1593"/>
<evidence type="ECO:0000256" key="1">
    <source>
        <dbReference type="ARBA" id="ARBA00006226"/>
    </source>
</evidence>
<keyword evidence="2" id="KW-1277">Toxin-antitoxin system</keyword>
<dbReference type="SUPFAM" id="SSF143011">
    <property type="entry name" value="RelE-like"/>
    <property type="match status" value="1"/>
</dbReference>
<protein>
    <submittedName>
        <fullName evidence="3">Plasmid stabilization system protein protein</fullName>
    </submittedName>
</protein>
<dbReference type="RefSeq" id="WP_005558482.1">
    <property type="nucleotide sequence ID" value="NZ_AEJM01000036.1"/>
</dbReference>
<name>G4A9V7_AGGAC</name>
<evidence type="ECO:0000313" key="4">
    <source>
        <dbReference type="Proteomes" id="UP000005508"/>
    </source>
</evidence>
<evidence type="ECO:0000256" key="2">
    <source>
        <dbReference type="ARBA" id="ARBA00022649"/>
    </source>
</evidence>
<gene>
    <name evidence="3" type="ORF">SC1083_1626</name>
</gene>
<dbReference type="AlphaFoldDB" id="G4A9V7"/>
<dbReference type="Pfam" id="PF05016">
    <property type="entry name" value="ParE_toxin"/>
    <property type="match status" value="1"/>
</dbReference>
<comment type="similarity">
    <text evidence="1">Belongs to the RelE toxin family.</text>
</comment>
<dbReference type="InterPro" id="IPR035093">
    <property type="entry name" value="RelE/ParE_toxin_dom_sf"/>
</dbReference>
<proteinExistence type="inferred from homology"/>
<dbReference type="PANTHER" id="PTHR33755:SF6">
    <property type="entry name" value="PLASMID STABILIZATION SYSTEM PROTEIN"/>
    <property type="match status" value="1"/>
</dbReference>
<dbReference type="InterPro" id="IPR051803">
    <property type="entry name" value="TA_system_RelE-like_toxin"/>
</dbReference>
<reference evidence="3 4" key="1">
    <citation type="submission" date="2010-10" db="EMBL/GenBank/DDBJ databases">
        <authorList>
            <person name="Chen C."/>
            <person name="Kittichotirat W."/>
            <person name="Asikainen S."/>
            <person name="Bumgarner R."/>
        </authorList>
    </citation>
    <scope>NUCLEOTIDE SEQUENCE [LARGE SCALE GENOMIC DNA]</scope>
    <source>
        <strain evidence="3 4">SC1083</strain>
    </source>
</reference>
<dbReference type="PANTHER" id="PTHR33755">
    <property type="entry name" value="TOXIN PARE1-RELATED"/>
    <property type="match status" value="1"/>
</dbReference>
<evidence type="ECO:0000313" key="3">
    <source>
        <dbReference type="EMBL" id="EGY33069.1"/>
    </source>
</evidence>
<dbReference type="InterPro" id="IPR007712">
    <property type="entry name" value="RelE/ParE_toxin"/>
</dbReference>
<accession>G4A9V7</accession>